<evidence type="ECO:0000313" key="7">
    <source>
        <dbReference type="EMBL" id="KAJ1367610.1"/>
    </source>
</evidence>
<evidence type="ECO:0000256" key="3">
    <source>
        <dbReference type="ARBA" id="ARBA00022801"/>
    </source>
</evidence>
<gene>
    <name evidence="7" type="ORF">KIN20_028552</name>
</gene>
<keyword evidence="3" id="KW-0378">Hydrolase</keyword>
<evidence type="ECO:0000313" key="8">
    <source>
        <dbReference type="Proteomes" id="UP001196413"/>
    </source>
</evidence>
<evidence type="ECO:0000256" key="5">
    <source>
        <dbReference type="ARBA" id="ARBA00023098"/>
    </source>
</evidence>
<keyword evidence="4" id="KW-0442">Lipid degradation</keyword>
<dbReference type="AlphaFoldDB" id="A0AAD5WES7"/>
<dbReference type="FunFam" id="3.40.50.1820:FF:000057">
    <property type="entry name" value="Lipase"/>
    <property type="match status" value="1"/>
</dbReference>
<dbReference type="PANTHER" id="PTHR11005">
    <property type="entry name" value="LYSOSOMAL ACID LIPASE-RELATED"/>
    <property type="match status" value="1"/>
</dbReference>
<dbReference type="SUPFAM" id="SSF53474">
    <property type="entry name" value="alpha/beta-Hydrolases"/>
    <property type="match status" value="1"/>
</dbReference>
<comment type="caution">
    <text evidence="7">The sequence shown here is derived from an EMBL/GenBank/DDBJ whole genome shotgun (WGS) entry which is preliminary data.</text>
</comment>
<evidence type="ECO:0000256" key="4">
    <source>
        <dbReference type="ARBA" id="ARBA00022963"/>
    </source>
</evidence>
<evidence type="ECO:0000256" key="6">
    <source>
        <dbReference type="ARBA" id="ARBA00023180"/>
    </source>
</evidence>
<dbReference type="InterPro" id="IPR029058">
    <property type="entry name" value="AB_hydrolase_fold"/>
</dbReference>
<keyword evidence="2" id="KW-0732">Signal</keyword>
<evidence type="ECO:0000256" key="1">
    <source>
        <dbReference type="ARBA" id="ARBA00010701"/>
    </source>
</evidence>
<organism evidence="7 8">
    <name type="scientific">Parelaphostrongylus tenuis</name>
    <name type="common">Meningeal worm</name>
    <dbReference type="NCBI Taxonomy" id="148309"/>
    <lineage>
        <taxon>Eukaryota</taxon>
        <taxon>Metazoa</taxon>
        <taxon>Ecdysozoa</taxon>
        <taxon>Nematoda</taxon>
        <taxon>Chromadorea</taxon>
        <taxon>Rhabditida</taxon>
        <taxon>Rhabditina</taxon>
        <taxon>Rhabditomorpha</taxon>
        <taxon>Strongyloidea</taxon>
        <taxon>Metastrongylidae</taxon>
        <taxon>Parelaphostrongylus</taxon>
    </lineage>
</organism>
<dbReference type="Proteomes" id="UP001196413">
    <property type="component" value="Unassembled WGS sequence"/>
</dbReference>
<dbReference type="Gene3D" id="3.40.50.1820">
    <property type="entry name" value="alpha/beta hydrolase"/>
    <property type="match status" value="1"/>
</dbReference>
<sequence>MVEKALNVSRMNQLYYIGHSQGTLTMFSKLSVDQEFSKKIRKFFALAPIGSVANIRGMLRFLEETFRPLFDFYFDIFGAGEFFPDDWITKMIVNAICDGMKEEMELCDKIIFLISGPESSQMNKTRTPVYMFNSPAGTSTMNIIHWIQMVRKGTVAKYDYGRRGNIKKYGQSTPPEYNFTQIQTPIYMFSGDEDWLADHKDIYGYLIPRIFHTLVKNTVLPSYTHLDFIWGLRAANDVYTPIIEIIKEDERKSTSVR</sequence>
<comment type="similarity">
    <text evidence="1">Belongs to the AB hydrolase superfamily. Lipase family.</text>
</comment>
<proteinExistence type="inferred from homology"/>
<keyword evidence="8" id="KW-1185">Reference proteome</keyword>
<keyword evidence="6" id="KW-0325">Glycoprotein</keyword>
<keyword evidence="5" id="KW-0443">Lipid metabolism</keyword>
<dbReference type="EMBL" id="JAHQIW010005958">
    <property type="protein sequence ID" value="KAJ1367610.1"/>
    <property type="molecule type" value="Genomic_DNA"/>
</dbReference>
<name>A0AAD5WES7_PARTN</name>
<reference evidence="7" key="1">
    <citation type="submission" date="2021-06" db="EMBL/GenBank/DDBJ databases">
        <title>Parelaphostrongylus tenuis whole genome reference sequence.</title>
        <authorList>
            <person name="Garwood T.J."/>
            <person name="Larsen P.A."/>
            <person name="Fountain-Jones N.M."/>
            <person name="Garbe J.R."/>
            <person name="Macchietto M.G."/>
            <person name="Kania S.A."/>
            <person name="Gerhold R.W."/>
            <person name="Richards J.E."/>
            <person name="Wolf T.M."/>
        </authorList>
    </citation>
    <scope>NUCLEOTIDE SEQUENCE</scope>
    <source>
        <strain evidence="7">MNPRO001-30</strain>
        <tissue evidence="7">Meninges</tissue>
    </source>
</reference>
<dbReference type="GO" id="GO:0016787">
    <property type="term" value="F:hydrolase activity"/>
    <property type="evidence" value="ECO:0007669"/>
    <property type="project" value="UniProtKB-KW"/>
</dbReference>
<protein>
    <submittedName>
        <fullName evidence="7">Uncharacterized protein</fullName>
    </submittedName>
</protein>
<dbReference type="GO" id="GO:0016042">
    <property type="term" value="P:lipid catabolic process"/>
    <property type="evidence" value="ECO:0007669"/>
    <property type="project" value="UniProtKB-KW"/>
</dbReference>
<evidence type="ECO:0000256" key="2">
    <source>
        <dbReference type="ARBA" id="ARBA00022729"/>
    </source>
</evidence>
<accession>A0AAD5WES7</accession>